<dbReference type="EMBL" id="VSRR010001576">
    <property type="protein sequence ID" value="MPC26250.1"/>
    <property type="molecule type" value="Genomic_DNA"/>
</dbReference>
<evidence type="ECO:0000313" key="2">
    <source>
        <dbReference type="Proteomes" id="UP000324222"/>
    </source>
</evidence>
<organism evidence="1 2">
    <name type="scientific">Portunus trituberculatus</name>
    <name type="common">Swimming crab</name>
    <name type="synonym">Neptunus trituberculatus</name>
    <dbReference type="NCBI Taxonomy" id="210409"/>
    <lineage>
        <taxon>Eukaryota</taxon>
        <taxon>Metazoa</taxon>
        <taxon>Ecdysozoa</taxon>
        <taxon>Arthropoda</taxon>
        <taxon>Crustacea</taxon>
        <taxon>Multicrustacea</taxon>
        <taxon>Malacostraca</taxon>
        <taxon>Eumalacostraca</taxon>
        <taxon>Eucarida</taxon>
        <taxon>Decapoda</taxon>
        <taxon>Pleocyemata</taxon>
        <taxon>Brachyura</taxon>
        <taxon>Eubrachyura</taxon>
        <taxon>Portunoidea</taxon>
        <taxon>Portunidae</taxon>
        <taxon>Portuninae</taxon>
        <taxon>Portunus</taxon>
    </lineage>
</organism>
<keyword evidence="2" id="KW-1185">Reference proteome</keyword>
<reference evidence="1 2" key="1">
    <citation type="submission" date="2019-05" db="EMBL/GenBank/DDBJ databases">
        <title>Another draft genome of Portunus trituberculatus and its Hox gene families provides insights of decapod evolution.</title>
        <authorList>
            <person name="Jeong J.-H."/>
            <person name="Song I."/>
            <person name="Kim S."/>
            <person name="Choi T."/>
            <person name="Kim D."/>
            <person name="Ryu S."/>
            <person name="Kim W."/>
        </authorList>
    </citation>
    <scope>NUCLEOTIDE SEQUENCE [LARGE SCALE GENOMIC DNA]</scope>
    <source>
        <tissue evidence="1">Muscle</tissue>
    </source>
</reference>
<name>A0A5B7DXG1_PORTR</name>
<gene>
    <name evidence="1" type="ORF">E2C01_019387</name>
</gene>
<accession>A0A5B7DXG1</accession>
<evidence type="ECO:0000313" key="1">
    <source>
        <dbReference type="EMBL" id="MPC26250.1"/>
    </source>
</evidence>
<comment type="caution">
    <text evidence="1">The sequence shown here is derived from an EMBL/GenBank/DDBJ whole genome shotgun (WGS) entry which is preliminary data.</text>
</comment>
<protein>
    <submittedName>
        <fullName evidence="1">Uncharacterized protein</fullName>
    </submittedName>
</protein>
<sequence length="74" mass="8581">MWGRKEVKKQELVKSRKVVILRSDVAITEGRCYLTYAMPQANAHLQVHTDATAAEYWHVGGERHKLLKLEECKM</sequence>
<proteinExistence type="predicted"/>
<dbReference type="Proteomes" id="UP000324222">
    <property type="component" value="Unassembled WGS sequence"/>
</dbReference>
<dbReference type="AlphaFoldDB" id="A0A5B7DXG1"/>